<dbReference type="Gene3D" id="3.90.1530.30">
    <property type="match status" value="1"/>
</dbReference>
<dbReference type="Gene3D" id="1.10.10.2830">
    <property type="match status" value="1"/>
</dbReference>
<dbReference type="AlphaFoldDB" id="A0AA41DDP5"/>
<dbReference type="InterPro" id="IPR036086">
    <property type="entry name" value="ParB/Sulfiredoxin_sf"/>
</dbReference>
<dbReference type="SMART" id="SM00470">
    <property type="entry name" value="ParB"/>
    <property type="match status" value="1"/>
</dbReference>
<feature type="domain" description="ParB-like N-terminal" evidence="3">
    <location>
        <begin position="22"/>
        <end position="113"/>
    </location>
</feature>
<dbReference type="InterPro" id="IPR003115">
    <property type="entry name" value="ParB_N"/>
</dbReference>
<dbReference type="GO" id="GO:0007059">
    <property type="term" value="P:chromosome segregation"/>
    <property type="evidence" value="ECO:0007669"/>
    <property type="project" value="TreeGrafter"/>
</dbReference>
<dbReference type="PANTHER" id="PTHR33375">
    <property type="entry name" value="CHROMOSOME-PARTITIONING PROTEIN PARB-RELATED"/>
    <property type="match status" value="1"/>
</dbReference>
<accession>A0AA41DDP5</accession>
<name>A0AA41DDP5_9SPHN</name>
<dbReference type="GO" id="GO:0003677">
    <property type="term" value="F:DNA binding"/>
    <property type="evidence" value="ECO:0007669"/>
    <property type="project" value="InterPro"/>
</dbReference>
<evidence type="ECO:0000256" key="1">
    <source>
        <dbReference type="ARBA" id="ARBA00006295"/>
    </source>
</evidence>
<evidence type="ECO:0000313" key="5">
    <source>
        <dbReference type="Proteomes" id="UP000704529"/>
    </source>
</evidence>
<dbReference type="GO" id="GO:0005694">
    <property type="term" value="C:chromosome"/>
    <property type="evidence" value="ECO:0007669"/>
    <property type="project" value="TreeGrafter"/>
</dbReference>
<sequence length="298" mass="32285">MTVDFGDIFATKDEVAKQGRVLSLDVDQVYPDPENVRTAIDQAEIEGLAATIKERGQIQPITVAPADADGRYQIYFGERRWRACRHLGIKVDAIVSDQTDAAQVRIDQFIENDQREQLSTRDTVAFVQRQLAAGMTITDLARATGRDQARLSRFRALIDAPDFIAARLDDIPVRGAAALVKAAGRDQAATKAFVEGAPIGTIGVAECERFARELSGPSRPPAPDVALTPAPEPSPKTAKVEGEGAAPIAPALTGRSRSKPVADEPGRFIDVDGKRARIIEAVLQFDDEATPRTVRFSE</sequence>
<dbReference type="PANTHER" id="PTHR33375:SF1">
    <property type="entry name" value="CHROMOSOME-PARTITIONING PROTEIN PARB-RELATED"/>
    <property type="match status" value="1"/>
</dbReference>
<reference evidence="4" key="1">
    <citation type="submission" date="2021-01" db="EMBL/GenBank/DDBJ databases">
        <title>Genome Sequencing of Type Strains.</title>
        <authorList>
            <person name="Lemaire J.F."/>
            <person name="Inderbitzin P."/>
            <person name="Collins S.B."/>
            <person name="Wespe N."/>
            <person name="Knight-Connoni V."/>
        </authorList>
    </citation>
    <scope>NUCLEOTIDE SEQUENCE</scope>
    <source>
        <strain evidence="4">DSM 14562</strain>
    </source>
</reference>
<dbReference type="InterPro" id="IPR050336">
    <property type="entry name" value="Chromosome_partition/occlusion"/>
</dbReference>
<evidence type="ECO:0000313" key="4">
    <source>
        <dbReference type="EMBL" id="MBN3556812.1"/>
    </source>
</evidence>
<dbReference type="InterPro" id="IPR004437">
    <property type="entry name" value="ParB/RepB/Spo0J"/>
</dbReference>
<evidence type="ECO:0000259" key="3">
    <source>
        <dbReference type="SMART" id="SM00470"/>
    </source>
</evidence>
<gene>
    <name evidence="4" type="ORF">JYA60_00955</name>
</gene>
<dbReference type="EMBL" id="JAFHKU010000074">
    <property type="protein sequence ID" value="MBN3556812.1"/>
    <property type="molecule type" value="Genomic_DNA"/>
</dbReference>
<organism evidence="4 5">
    <name type="scientific">Sphingomonas yabuuchiae</name>
    <dbReference type="NCBI Taxonomy" id="172044"/>
    <lineage>
        <taxon>Bacteria</taxon>
        <taxon>Pseudomonadati</taxon>
        <taxon>Pseudomonadota</taxon>
        <taxon>Alphaproteobacteria</taxon>
        <taxon>Sphingomonadales</taxon>
        <taxon>Sphingomonadaceae</taxon>
        <taxon>Sphingomonas</taxon>
    </lineage>
</organism>
<feature type="region of interest" description="Disordered" evidence="2">
    <location>
        <begin position="214"/>
        <end position="267"/>
    </location>
</feature>
<comment type="similarity">
    <text evidence="1">Belongs to the ParB family.</text>
</comment>
<dbReference type="Pfam" id="PF02195">
    <property type="entry name" value="ParB_N"/>
    <property type="match status" value="1"/>
</dbReference>
<protein>
    <submittedName>
        <fullName evidence="4">ParB/RepB/Spo0J family partition protein</fullName>
    </submittedName>
</protein>
<dbReference type="NCBIfam" id="TIGR00180">
    <property type="entry name" value="parB_part"/>
    <property type="match status" value="1"/>
</dbReference>
<dbReference type="SUPFAM" id="SSF110849">
    <property type="entry name" value="ParB/Sulfiredoxin"/>
    <property type="match status" value="1"/>
</dbReference>
<proteinExistence type="inferred from homology"/>
<evidence type="ECO:0000256" key="2">
    <source>
        <dbReference type="SAM" id="MobiDB-lite"/>
    </source>
</evidence>
<dbReference type="Proteomes" id="UP000704529">
    <property type="component" value="Unassembled WGS sequence"/>
</dbReference>
<dbReference type="SUPFAM" id="SSF109709">
    <property type="entry name" value="KorB DNA-binding domain-like"/>
    <property type="match status" value="1"/>
</dbReference>
<comment type="caution">
    <text evidence="4">The sequence shown here is derived from an EMBL/GenBank/DDBJ whole genome shotgun (WGS) entry which is preliminary data.</text>
</comment>